<comment type="caution">
    <text evidence="14">The sequence shown here is derived from an EMBL/GenBank/DDBJ whole genome shotgun (WGS) entry which is preliminary data.</text>
</comment>
<keyword evidence="8" id="KW-0460">Magnesium</keyword>
<feature type="domain" description="Nudix hydrolase" evidence="13">
    <location>
        <begin position="47"/>
        <end position="173"/>
    </location>
</feature>
<evidence type="ECO:0000256" key="9">
    <source>
        <dbReference type="ARBA" id="ARBA00023204"/>
    </source>
</evidence>
<evidence type="ECO:0000256" key="1">
    <source>
        <dbReference type="ARBA" id="ARBA00001946"/>
    </source>
</evidence>
<dbReference type="CDD" id="cd03425">
    <property type="entry name" value="NUDIX_MutT_NudA_like"/>
    <property type="match status" value="1"/>
</dbReference>
<comment type="catalytic activity">
    <reaction evidence="10">
        <text>8-oxo-dGTP + H2O = 8-oxo-dGMP + diphosphate + H(+)</text>
        <dbReference type="Rhea" id="RHEA:31575"/>
        <dbReference type="ChEBI" id="CHEBI:15377"/>
        <dbReference type="ChEBI" id="CHEBI:15378"/>
        <dbReference type="ChEBI" id="CHEBI:33019"/>
        <dbReference type="ChEBI" id="CHEBI:63224"/>
        <dbReference type="ChEBI" id="CHEBI:77896"/>
        <dbReference type="EC" id="3.6.1.55"/>
    </reaction>
</comment>
<protein>
    <recommendedName>
        <fullName evidence="11">8-oxo-dGTP diphosphatase</fullName>
        <ecNumber evidence="11">3.6.1.55</ecNumber>
    </recommendedName>
</protein>
<reference evidence="14 15" key="1">
    <citation type="submission" date="2020-10" db="EMBL/GenBank/DDBJ databases">
        <title>Draft genome and description of Brachybacterium epidermidis sp nov.</title>
        <authorList>
            <person name="Boxberger M."/>
            <person name="La Scola B."/>
        </authorList>
    </citation>
    <scope>NUCLEOTIDE SEQUENCE [LARGE SCALE GENOMIC DNA]</scope>
    <source>
        <strain evidence="14 15">Marseille-Q2903</strain>
    </source>
</reference>
<gene>
    <name evidence="14" type="ORF">IOE58_02940</name>
</gene>
<keyword evidence="5" id="KW-0479">Metal-binding</keyword>
<evidence type="ECO:0000313" key="14">
    <source>
        <dbReference type="EMBL" id="MBE9403195.1"/>
    </source>
</evidence>
<evidence type="ECO:0000256" key="12">
    <source>
        <dbReference type="RuleBase" id="RU003476"/>
    </source>
</evidence>
<dbReference type="InterPro" id="IPR020084">
    <property type="entry name" value="NUDIX_hydrolase_CS"/>
</dbReference>
<keyword evidence="3" id="KW-0515">Mutator protein</keyword>
<evidence type="ECO:0000256" key="3">
    <source>
        <dbReference type="ARBA" id="ARBA00022457"/>
    </source>
</evidence>
<evidence type="ECO:0000256" key="7">
    <source>
        <dbReference type="ARBA" id="ARBA00022801"/>
    </source>
</evidence>
<dbReference type="InterPro" id="IPR015797">
    <property type="entry name" value="NUDIX_hydrolase-like_dom_sf"/>
</dbReference>
<evidence type="ECO:0000256" key="8">
    <source>
        <dbReference type="ARBA" id="ARBA00022842"/>
    </source>
</evidence>
<keyword evidence="15" id="KW-1185">Reference proteome</keyword>
<name>A0ABR9VZP7_9MICO</name>
<organism evidence="14 15">
    <name type="scientific">Brachybacterium epidermidis</name>
    <dbReference type="NCBI Taxonomy" id="2781983"/>
    <lineage>
        <taxon>Bacteria</taxon>
        <taxon>Bacillati</taxon>
        <taxon>Actinomycetota</taxon>
        <taxon>Actinomycetes</taxon>
        <taxon>Micrococcales</taxon>
        <taxon>Dermabacteraceae</taxon>
        <taxon>Brachybacterium</taxon>
    </lineage>
</organism>
<accession>A0ABR9VZP7</accession>
<keyword evidence="6" id="KW-0227">DNA damage</keyword>
<dbReference type="PROSITE" id="PS51462">
    <property type="entry name" value="NUDIX"/>
    <property type="match status" value="1"/>
</dbReference>
<evidence type="ECO:0000256" key="6">
    <source>
        <dbReference type="ARBA" id="ARBA00022763"/>
    </source>
</evidence>
<comment type="cofactor">
    <cofactor evidence="1">
        <name>Mg(2+)</name>
        <dbReference type="ChEBI" id="CHEBI:18420"/>
    </cofactor>
</comment>
<keyword evidence="4" id="KW-0235">DNA replication</keyword>
<evidence type="ECO:0000256" key="11">
    <source>
        <dbReference type="ARBA" id="ARBA00038905"/>
    </source>
</evidence>
<dbReference type="EC" id="3.6.1.55" evidence="11"/>
<evidence type="ECO:0000256" key="2">
    <source>
        <dbReference type="ARBA" id="ARBA00005582"/>
    </source>
</evidence>
<evidence type="ECO:0000256" key="10">
    <source>
        <dbReference type="ARBA" id="ARBA00035861"/>
    </source>
</evidence>
<evidence type="ECO:0000313" key="15">
    <source>
        <dbReference type="Proteomes" id="UP000644727"/>
    </source>
</evidence>
<evidence type="ECO:0000256" key="5">
    <source>
        <dbReference type="ARBA" id="ARBA00022723"/>
    </source>
</evidence>
<keyword evidence="7 12" id="KW-0378">Hydrolase</keyword>
<comment type="similarity">
    <text evidence="2 12">Belongs to the Nudix hydrolase family.</text>
</comment>
<dbReference type="PRINTS" id="PR00502">
    <property type="entry name" value="NUDIXFAMILY"/>
</dbReference>
<dbReference type="PROSITE" id="PS00893">
    <property type="entry name" value="NUDIX_BOX"/>
    <property type="match status" value="1"/>
</dbReference>
<dbReference type="SUPFAM" id="SSF55811">
    <property type="entry name" value="Nudix"/>
    <property type="match status" value="1"/>
</dbReference>
<dbReference type="InterPro" id="IPR047127">
    <property type="entry name" value="MutT-like"/>
</dbReference>
<evidence type="ECO:0000259" key="13">
    <source>
        <dbReference type="PROSITE" id="PS51462"/>
    </source>
</evidence>
<dbReference type="InterPro" id="IPR000086">
    <property type="entry name" value="NUDIX_hydrolase_dom"/>
</dbReference>
<sequence length="186" mass="20398">MAASIARRTNIRAENFGSRQYEPASESWSVVSDVFGICRGAHPVSEQHIHVVGAIIQRGDTVFAARRNPDRSAGGLWEFPGGKVEGGESPEEALRRELREELGVEVTVGSLVDTSIGDVASTTIELACYYVELCGPDPRSSTDHDAMTWVPLDRLDTLDWAPGDIPIIARLPQLLSRNERTEERPS</sequence>
<evidence type="ECO:0000256" key="4">
    <source>
        <dbReference type="ARBA" id="ARBA00022705"/>
    </source>
</evidence>
<dbReference type="Gene3D" id="3.90.79.10">
    <property type="entry name" value="Nucleoside Triphosphate Pyrophosphohydrolase"/>
    <property type="match status" value="1"/>
</dbReference>
<dbReference type="Proteomes" id="UP000644727">
    <property type="component" value="Unassembled WGS sequence"/>
</dbReference>
<dbReference type="PANTHER" id="PTHR47707">
    <property type="entry name" value="8-OXO-DGTP DIPHOSPHATASE"/>
    <property type="match status" value="1"/>
</dbReference>
<dbReference type="EMBL" id="JADEYR010000002">
    <property type="protein sequence ID" value="MBE9403195.1"/>
    <property type="molecule type" value="Genomic_DNA"/>
</dbReference>
<dbReference type="PANTHER" id="PTHR47707:SF1">
    <property type="entry name" value="NUDIX HYDROLASE FAMILY PROTEIN"/>
    <property type="match status" value="1"/>
</dbReference>
<proteinExistence type="inferred from homology"/>
<dbReference type="Pfam" id="PF00293">
    <property type="entry name" value="NUDIX"/>
    <property type="match status" value="1"/>
</dbReference>
<dbReference type="InterPro" id="IPR020476">
    <property type="entry name" value="Nudix_hydrolase"/>
</dbReference>
<keyword evidence="9" id="KW-0234">DNA repair</keyword>